<organism evidence="12">
    <name type="scientific">Caulacanthus okamurae</name>
    <dbReference type="NCBI Taxonomy" id="152008"/>
    <lineage>
        <taxon>Eukaryota</taxon>
        <taxon>Rhodophyta</taxon>
        <taxon>Florideophyceae</taxon>
        <taxon>Rhodymeniophycidae</taxon>
        <taxon>Gigartinales</taxon>
        <taxon>Caulacanthaceae</taxon>
        <taxon>Caulacanthus</taxon>
    </lineage>
</organism>
<keyword evidence="8" id="KW-0413">Isomerase</keyword>
<protein>
    <recommendedName>
        <fullName evidence="9">DNA 5'-3' helicase</fullName>
        <ecNumber evidence="9">5.6.2.3</ecNumber>
    </recommendedName>
</protein>
<keyword evidence="12" id="KW-0934">Plastid</keyword>
<feature type="domain" description="SF4 helicase" evidence="11">
    <location>
        <begin position="188"/>
        <end position="394"/>
    </location>
</feature>
<dbReference type="RefSeq" id="YP_009774006.1">
    <property type="nucleotide sequence ID" value="NC_047434.1"/>
</dbReference>
<evidence type="ECO:0000256" key="5">
    <source>
        <dbReference type="ARBA" id="ARBA00022806"/>
    </source>
</evidence>
<evidence type="ECO:0000256" key="10">
    <source>
        <dbReference type="ARBA" id="ARBA00048954"/>
    </source>
</evidence>
<reference evidence="12" key="1">
    <citation type="submission" date="2020-03" db="EMBL/GenBank/DDBJ databases">
        <title>Complete organellar genome analysis of the invasive marine red alga Caulacanthus okamurae (Caulacanthaceae, Rhodophyta) from Moss Landing, California, USA.</title>
        <authorList>
            <person name="Hughey J.R."/>
        </authorList>
    </citation>
    <scope>NUCLEOTIDE SEQUENCE</scope>
</reference>
<proteinExistence type="inferred from homology"/>
<dbReference type="GeneID" id="54615609"/>
<comment type="catalytic activity">
    <reaction evidence="10">
        <text>ATP + H2O = ADP + phosphate + H(+)</text>
        <dbReference type="Rhea" id="RHEA:13065"/>
        <dbReference type="ChEBI" id="CHEBI:15377"/>
        <dbReference type="ChEBI" id="CHEBI:15378"/>
        <dbReference type="ChEBI" id="CHEBI:30616"/>
        <dbReference type="ChEBI" id="CHEBI:43474"/>
        <dbReference type="ChEBI" id="CHEBI:456216"/>
        <dbReference type="EC" id="5.6.2.3"/>
    </reaction>
</comment>
<evidence type="ECO:0000256" key="8">
    <source>
        <dbReference type="ARBA" id="ARBA00023235"/>
    </source>
</evidence>
<dbReference type="InterPro" id="IPR036185">
    <property type="entry name" value="DNA_heli_DnaB-like_N_sf"/>
</dbReference>
<keyword evidence="7" id="KW-0238">DNA-binding</keyword>
<dbReference type="Pfam" id="PF00772">
    <property type="entry name" value="DnaB"/>
    <property type="match status" value="1"/>
</dbReference>
<accession>A0A6H1U997</accession>
<dbReference type="EC" id="5.6.2.3" evidence="9"/>
<keyword evidence="6" id="KW-0067">ATP-binding</keyword>
<dbReference type="GO" id="GO:0005829">
    <property type="term" value="C:cytosol"/>
    <property type="evidence" value="ECO:0007669"/>
    <property type="project" value="TreeGrafter"/>
</dbReference>
<dbReference type="PANTHER" id="PTHR30153:SF2">
    <property type="entry name" value="REPLICATIVE DNA HELICASE"/>
    <property type="match status" value="1"/>
</dbReference>
<dbReference type="InterPro" id="IPR027417">
    <property type="entry name" value="P-loop_NTPase"/>
</dbReference>
<geneLocation type="chloroplast" evidence="12"/>
<dbReference type="InterPro" id="IPR007694">
    <property type="entry name" value="DNA_helicase_DnaB-like_C"/>
</dbReference>
<evidence type="ECO:0000256" key="9">
    <source>
        <dbReference type="ARBA" id="ARBA00044969"/>
    </source>
</evidence>
<evidence type="ECO:0000259" key="11">
    <source>
        <dbReference type="PROSITE" id="PS51199"/>
    </source>
</evidence>
<evidence type="ECO:0000256" key="6">
    <source>
        <dbReference type="ARBA" id="ARBA00022840"/>
    </source>
</evidence>
<keyword evidence="5 12" id="KW-0347">Helicase</keyword>
<dbReference type="InterPro" id="IPR007693">
    <property type="entry name" value="DNA_helicase_DnaB-like_N"/>
</dbReference>
<sequence>MYISKNNVYEYSIQPQNYLVEEIILGHIIVYPDTLKNISEKIHTESFFLESHKIIYKKLKEIYNTNNFSVLNFVYYLQKQKILQEIGHLSKIIDLIRQGQIFTSSTNTSFYIKELIKIIHNNYIKRLIIQHSYKTINLAYNNNISIKQIYLKSTENLNSIYNNNDKNLDCLQNFIGYTITKLCKKIRSDTLVGSISSGFYTIDKITNGLPNGDLFVIAGRPSMGKTSLAINIAYNTIMQTKTQVCIFSLEMSRTQILQKLISIGSDISIHHILQGKINKNQWEIIQKICKKLITSGIYVNDTANISVEDIYDISELIHKDINNNMLVIIDYLQLIQSHGLNPKNRVEELSYITRQLKILAQSLDIPIIILSQLNRNVEIRSNKQPLLSDLKESGCLSYGLFLNTNNLNKVSLFHSISIFRYKVPYIKSNSKINTKYDHNYIERIDFFIEHIFSYINYNKNIISITDNHPILIYSNWCIQSILEQHKSGNSYHILSNNKNIIEKNLHINIILSNHYLVYEINRNEYSNFLHFLFILHNSIEQDADIVLMLYSGNLLLKDKQNKKIIDITISKNRNGSTGSAQLLFNLPNTKFKEVNRKLLQ</sequence>
<dbReference type="SUPFAM" id="SSF52540">
    <property type="entry name" value="P-loop containing nucleoside triphosphate hydrolases"/>
    <property type="match status" value="1"/>
</dbReference>
<keyword evidence="3" id="KW-0547">Nucleotide-binding</keyword>
<dbReference type="Pfam" id="PF03796">
    <property type="entry name" value="DnaB_C"/>
    <property type="match status" value="1"/>
</dbReference>
<evidence type="ECO:0000256" key="3">
    <source>
        <dbReference type="ARBA" id="ARBA00022741"/>
    </source>
</evidence>
<dbReference type="GO" id="GO:0003677">
    <property type="term" value="F:DNA binding"/>
    <property type="evidence" value="ECO:0007669"/>
    <property type="project" value="UniProtKB-KW"/>
</dbReference>
<dbReference type="InterPro" id="IPR016136">
    <property type="entry name" value="DNA_helicase_N/primase_C"/>
</dbReference>
<evidence type="ECO:0000256" key="2">
    <source>
        <dbReference type="ARBA" id="ARBA00022705"/>
    </source>
</evidence>
<dbReference type="GO" id="GO:0016787">
    <property type="term" value="F:hydrolase activity"/>
    <property type="evidence" value="ECO:0007669"/>
    <property type="project" value="UniProtKB-KW"/>
</dbReference>
<dbReference type="Gene3D" id="1.10.860.10">
    <property type="entry name" value="DNAb Helicase, Chain A"/>
    <property type="match status" value="1"/>
</dbReference>
<keyword evidence="2" id="KW-0235">DNA replication</keyword>
<keyword evidence="4" id="KW-0378">Hydrolase</keyword>
<dbReference type="GO" id="GO:0006260">
    <property type="term" value="P:DNA replication"/>
    <property type="evidence" value="ECO:0007669"/>
    <property type="project" value="UniProtKB-KW"/>
</dbReference>
<dbReference type="Gene3D" id="3.40.50.300">
    <property type="entry name" value="P-loop containing nucleotide triphosphate hydrolases"/>
    <property type="match status" value="2"/>
</dbReference>
<name>A0A6H1U997_9FLOR</name>
<keyword evidence="12" id="KW-0150">Chloroplast</keyword>
<dbReference type="PROSITE" id="PS51199">
    <property type="entry name" value="SF4_HELICASE"/>
    <property type="match status" value="2"/>
</dbReference>
<dbReference type="PANTHER" id="PTHR30153">
    <property type="entry name" value="REPLICATIVE DNA HELICASE DNAB"/>
    <property type="match status" value="1"/>
</dbReference>
<comment type="similarity">
    <text evidence="1">Belongs to the helicase family. DnaB subfamily.</text>
</comment>
<dbReference type="GO" id="GO:0043139">
    <property type="term" value="F:5'-3' DNA helicase activity"/>
    <property type="evidence" value="ECO:0007669"/>
    <property type="project" value="UniProtKB-EC"/>
</dbReference>
<evidence type="ECO:0000256" key="1">
    <source>
        <dbReference type="ARBA" id="ARBA00008428"/>
    </source>
</evidence>
<dbReference type="GO" id="GO:0005524">
    <property type="term" value="F:ATP binding"/>
    <property type="evidence" value="ECO:0007669"/>
    <property type="project" value="UniProtKB-KW"/>
</dbReference>
<evidence type="ECO:0000256" key="7">
    <source>
        <dbReference type="ARBA" id="ARBA00023125"/>
    </source>
</evidence>
<feature type="domain" description="SF4 helicase" evidence="11">
    <location>
        <begin position="538"/>
        <end position="598"/>
    </location>
</feature>
<evidence type="ECO:0000256" key="4">
    <source>
        <dbReference type="ARBA" id="ARBA00022801"/>
    </source>
</evidence>
<dbReference type="EMBL" id="MT193838">
    <property type="protein sequence ID" value="QIZ74623.1"/>
    <property type="molecule type" value="Genomic_DNA"/>
</dbReference>
<gene>
    <name evidence="12" type="primary">dnaB</name>
</gene>
<evidence type="ECO:0000313" key="12">
    <source>
        <dbReference type="EMBL" id="QIZ74623.1"/>
    </source>
</evidence>
<dbReference type="SUPFAM" id="SSF48024">
    <property type="entry name" value="N-terminal domain of DnaB helicase"/>
    <property type="match status" value="1"/>
</dbReference>
<dbReference type="AlphaFoldDB" id="A0A6H1U997"/>